<dbReference type="AlphaFoldDB" id="A0A2A2GL57"/>
<evidence type="ECO:0000259" key="2">
    <source>
        <dbReference type="PROSITE" id="PS50206"/>
    </source>
</evidence>
<dbReference type="Pfam" id="PF00581">
    <property type="entry name" value="Rhodanese"/>
    <property type="match status" value="1"/>
</dbReference>
<dbReference type="GO" id="GO:0004792">
    <property type="term" value="F:thiosulfate-cyanide sulfurtransferase activity"/>
    <property type="evidence" value="ECO:0007669"/>
    <property type="project" value="InterPro"/>
</dbReference>
<dbReference type="Pfam" id="PF26341">
    <property type="entry name" value="AAA_SelU"/>
    <property type="match status" value="1"/>
</dbReference>
<dbReference type="InterPro" id="IPR036873">
    <property type="entry name" value="Rhodanese-like_dom_sf"/>
</dbReference>
<dbReference type="InterPro" id="IPR001307">
    <property type="entry name" value="Thiosulphate_STrfase_CS"/>
</dbReference>
<dbReference type="GO" id="GO:0043828">
    <property type="term" value="F:tRNA 2-selenouridine synthase activity"/>
    <property type="evidence" value="ECO:0007669"/>
    <property type="project" value="InterPro"/>
</dbReference>
<dbReference type="InterPro" id="IPR017582">
    <property type="entry name" value="SelU"/>
</dbReference>
<evidence type="ECO:0000256" key="1">
    <source>
        <dbReference type="ARBA" id="ARBA00023266"/>
    </source>
</evidence>
<dbReference type="NCBIfam" id="NF008750">
    <property type="entry name" value="PRK11784.1-2"/>
    <property type="match status" value="1"/>
</dbReference>
<feature type="domain" description="Rhodanese" evidence="2">
    <location>
        <begin position="16"/>
        <end position="138"/>
    </location>
</feature>
<dbReference type="InterPro" id="IPR001763">
    <property type="entry name" value="Rhodanese-like_dom"/>
</dbReference>
<comment type="caution">
    <text evidence="3">The sequence shown here is derived from an EMBL/GenBank/DDBJ whole genome shotgun (WGS) entry which is preliminary data.</text>
</comment>
<evidence type="ECO:0000313" key="4">
    <source>
        <dbReference type="Proteomes" id="UP000218023"/>
    </source>
</evidence>
<keyword evidence="4" id="KW-1185">Reference proteome</keyword>
<dbReference type="GO" id="GO:0002098">
    <property type="term" value="P:tRNA wobble uridine modification"/>
    <property type="evidence" value="ECO:0007669"/>
    <property type="project" value="InterPro"/>
</dbReference>
<keyword evidence="1" id="KW-0711">Selenium</keyword>
<protein>
    <submittedName>
        <fullName evidence="3">tRNA 2-selenouridine(34) synthase MnmH</fullName>
    </submittedName>
</protein>
<dbReference type="SMART" id="SM00450">
    <property type="entry name" value="RHOD"/>
    <property type="match status" value="1"/>
</dbReference>
<organism evidence="3 4">
    <name type="scientific">Paracoccus salipaludis</name>
    <dbReference type="NCBI Taxonomy" id="2032623"/>
    <lineage>
        <taxon>Bacteria</taxon>
        <taxon>Pseudomonadati</taxon>
        <taxon>Pseudomonadota</taxon>
        <taxon>Alphaproteobacteria</taxon>
        <taxon>Rhodobacterales</taxon>
        <taxon>Paracoccaceae</taxon>
        <taxon>Paracoccus</taxon>
    </lineage>
</organism>
<proteinExistence type="predicted"/>
<sequence>MQPAEFRVTSLSDLAKAGFDTIIDSRSPSEYAEDHLPGAINLPVLDDAQRAEVGTIYKQVSPFQARKIGGAIAAANVARHVAGPLARHDGGWRPLVYCWRGGQRSGAFSTILAQIGWRTSRLEGGWKSWRALVLRQVQDLGPPSPLVVLDGNTGSAKTEILARLALRGVQVIDLEGLANHRGSLFGAMPGGQPAQKLFESRLAMALAALDPSRPAVIEAESSRIGDLAVPRAVWQALCAAPRLRLEVPLAARAAYTARAYADAVAEPGRVEATVARLAPLHPAERIAAWRAMAKRGDWAALACGLMRDHYDPRYEKHRARHEENERGTIPVARLTGDGLDAAAAAVEAAVEGLALPGNKAAGPAGPQP</sequence>
<dbReference type="SUPFAM" id="SSF52821">
    <property type="entry name" value="Rhodanese/Cell cycle control phosphatase"/>
    <property type="match status" value="1"/>
</dbReference>
<dbReference type="OrthoDB" id="9808735at2"/>
<dbReference type="Gene3D" id="3.40.250.10">
    <property type="entry name" value="Rhodanese-like domain"/>
    <property type="match status" value="1"/>
</dbReference>
<reference evidence="3 4" key="1">
    <citation type="submission" date="2017-09" db="EMBL/GenBank/DDBJ databases">
        <title>Paracoccus alkalisoli sp. nov., isolated from saline alkaline soil.</title>
        <authorList>
            <person name="Dong X."/>
            <person name="Zhang G."/>
        </authorList>
    </citation>
    <scope>NUCLEOTIDE SEQUENCE [LARGE SCALE GENOMIC DNA]</scope>
    <source>
        <strain evidence="3 4">WN007</strain>
    </source>
</reference>
<dbReference type="Proteomes" id="UP000218023">
    <property type="component" value="Unassembled WGS sequence"/>
</dbReference>
<dbReference type="PROSITE" id="PS50206">
    <property type="entry name" value="RHODANESE_3"/>
    <property type="match status" value="1"/>
</dbReference>
<dbReference type="EMBL" id="NSJZ01000002">
    <property type="protein sequence ID" value="PAU98316.1"/>
    <property type="molecule type" value="Genomic_DNA"/>
</dbReference>
<name>A0A2A2GL57_9RHOB</name>
<accession>A0A2A2GL57</accession>
<evidence type="ECO:0000313" key="3">
    <source>
        <dbReference type="EMBL" id="PAU98316.1"/>
    </source>
</evidence>
<dbReference type="PROSITE" id="PS00380">
    <property type="entry name" value="RHODANESE_1"/>
    <property type="match status" value="1"/>
</dbReference>
<dbReference type="PANTHER" id="PTHR30401:SF0">
    <property type="entry name" value="TRNA 2-SELENOURIDINE SYNTHASE"/>
    <property type="match status" value="1"/>
</dbReference>
<dbReference type="NCBIfam" id="NF008752">
    <property type="entry name" value="PRK11784.1-4"/>
    <property type="match status" value="1"/>
</dbReference>
<dbReference type="InterPro" id="IPR058840">
    <property type="entry name" value="AAA_SelU"/>
</dbReference>
<gene>
    <name evidence="3" type="ORF">CK240_03800</name>
</gene>
<dbReference type="NCBIfam" id="TIGR03167">
    <property type="entry name" value="tRNA_sel_U_synt"/>
    <property type="match status" value="1"/>
</dbReference>
<dbReference type="PANTHER" id="PTHR30401">
    <property type="entry name" value="TRNA 2-SELENOURIDINE SYNTHASE"/>
    <property type="match status" value="1"/>
</dbReference>